<accession>A0A895XTG1</accession>
<gene>
    <name evidence="1" type="ORF">JQS30_02835</name>
</gene>
<keyword evidence="1" id="KW-0547">Nucleotide-binding</keyword>
<dbReference type="Gene3D" id="3.40.50.300">
    <property type="entry name" value="P-loop containing nucleotide triphosphate hydrolases"/>
    <property type="match status" value="1"/>
</dbReference>
<evidence type="ECO:0000313" key="1">
    <source>
        <dbReference type="EMBL" id="QSB06932.1"/>
    </source>
</evidence>
<proteinExistence type="predicted"/>
<sequence>MWINGTFGVGKTTTTRVVASLVKNAKIFDAEYVGYTLRSVLADIEPVENFQDWRPWRSLVVETARHIVDFAGGPLIIPQSVLVEQYWVELAEGFEKAGLPVSHFCLHADRDTIVKRIEGDEVEVSAKQWRLDHLDRYEAARPWLGASATTIDTTEISAVEAAETIAAQVK</sequence>
<evidence type="ECO:0000313" key="2">
    <source>
        <dbReference type="Proteomes" id="UP000662939"/>
    </source>
</evidence>
<dbReference type="InterPro" id="IPR027417">
    <property type="entry name" value="P-loop_NTPase"/>
</dbReference>
<protein>
    <submittedName>
        <fullName evidence="1">ATP-binding protein</fullName>
    </submittedName>
</protein>
<reference evidence="1" key="1">
    <citation type="submission" date="2021-02" db="EMBL/GenBank/DDBJ databases">
        <title>Natronoglycomyces albus gen. nov., sp. nov, a haloalkaliphilic actinobacterium from a soda solonchak soil.</title>
        <authorList>
            <person name="Sorokin D.Y."/>
            <person name="Khijniak T.V."/>
            <person name="Zakharycheva A.P."/>
            <person name="Boueva O.V."/>
            <person name="Ariskina E.V."/>
            <person name="Hahnke R.L."/>
            <person name="Bunk B."/>
            <person name="Sproer C."/>
            <person name="Schumann P."/>
            <person name="Evtushenko L.I."/>
            <person name="Kublanov I.V."/>
        </authorList>
    </citation>
    <scope>NUCLEOTIDE SEQUENCE</scope>
    <source>
        <strain evidence="1">DSM 106290</strain>
    </source>
</reference>
<dbReference type="Proteomes" id="UP000662939">
    <property type="component" value="Chromosome"/>
</dbReference>
<organism evidence="1 2">
    <name type="scientific">Natronoglycomyces albus</name>
    <dbReference type="NCBI Taxonomy" id="2811108"/>
    <lineage>
        <taxon>Bacteria</taxon>
        <taxon>Bacillati</taxon>
        <taxon>Actinomycetota</taxon>
        <taxon>Actinomycetes</taxon>
        <taxon>Glycomycetales</taxon>
        <taxon>Glycomycetaceae</taxon>
        <taxon>Natronoglycomyces</taxon>
    </lineage>
</organism>
<dbReference type="AlphaFoldDB" id="A0A895XTG1"/>
<name>A0A895XTG1_9ACTN</name>
<keyword evidence="2" id="KW-1185">Reference proteome</keyword>
<dbReference type="EMBL" id="CP070496">
    <property type="protein sequence ID" value="QSB06932.1"/>
    <property type="molecule type" value="Genomic_DNA"/>
</dbReference>
<keyword evidence="1" id="KW-0067">ATP-binding</keyword>
<dbReference type="SUPFAM" id="SSF52540">
    <property type="entry name" value="P-loop containing nucleoside triphosphate hydrolases"/>
    <property type="match status" value="1"/>
</dbReference>
<dbReference type="GO" id="GO:0005524">
    <property type="term" value="F:ATP binding"/>
    <property type="evidence" value="ECO:0007669"/>
    <property type="project" value="UniProtKB-KW"/>
</dbReference>
<dbReference type="KEGG" id="nav:JQS30_02835"/>